<dbReference type="GO" id="GO:0008053">
    <property type="term" value="P:mitochondrial fusion"/>
    <property type="evidence" value="ECO:0007669"/>
    <property type="project" value="InterPro"/>
</dbReference>
<evidence type="ECO:0000313" key="10">
    <source>
        <dbReference type="Proteomes" id="UP000326458"/>
    </source>
</evidence>
<keyword evidence="5 8" id="KW-1133">Transmembrane helix</keyword>
<dbReference type="AlphaFoldDB" id="A0A5N3WX59"/>
<organism evidence="9 10">
    <name type="scientific">Muntiacus muntjak</name>
    <name type="common">Barking deer</name>
    <name type="synonym">Indian muntjac</name>
    <dbReference type="NCBI Taxonomy" id="9888"/>
    <lineage>
        <taxon>Eukaryota</taxon>
        <taxon>Metazoa</taxon>
        <taxon>Chordata</taxon>
        <taxon>Craniata</taxon>
        <taxon>Vertebrata</taxon>
        <taxon>Euteleostomi</taxon>
        <taxon>Mammalia</taxon>
        <taxon>Eutheria</taxon>
        <taxon>Laurasiatheria</taxon>
        <taxon>Artiodactyla</taxon>
        <taxon>Ruminantia</taxon>
        <taxon>Pecora</taxon>
        <taxon>Cervidae</taxon>
        <taxon>Muntiacinae</taxon>
        <taxon>Muntiacus</taxon>
    </lineage>
</organism>
<comment type="caution">
    <text evidence="9">The sequence shown here is derived from an EMBL/GenBank/DDBJ whole genome shotgun (WGS) entry which is preliminary data.</text>
</comment>
<evidence type="ECO:0008006" key="11">
    <source>
        <dbReference type="Google" id="ProtNLM"/>
    </source>
</evidence>
<keyword evidence="4" id="KW-1000">Mitochondrion outer membrane</keyword>
<keyword evidence="7 8" id="KW-0472">Membrane</keyword>
<dbReference type="EMBL" id="VCEA01000001">
    <property type="protein sequence ID" value="KAB0365983.1"/>
    <property type="molecule type" value="Genomic_DNA"/>
</dbReference>
<dbReference type="InterPro" id="IPR019392">
    <property type="entry name" value="Miga"/>
</dbReference>
<evidence type="ECO:0000256" key="3">
    <source>
        <dbReference type="ARBA" id="ARBA00022692"/>
    </source>
</evidence>
<evidence type="ECO:0000256" key="4">
    <source>
        <dbReference type="ARBA" id="ARBA00022787"/>
    </source>
</evidence>
<reference evidence="9 10" key="1">
    <citation type="submission" date="2019-06" db="EMBL/GenBank/DDBJ databases">
        <title>Discovery of a novel chromosome fission-fusion reversal in muntjac.</title>
        <authorList>
            <person name="Mudd A.B."/>
            <person name="Bredeson J.V."/>
            <person name="Baum R."/>
            <person name="Hockemeyer D."/>
            <person name="Rokhsar D.S."/>
        </authorList>
    </citation>
    <scope>NUCLEOTIDE SEQUENCE [LARGE SCALE GENOMIC DNA]</scope>
    <source>
        <strain evidence="9">UTSW_UCB_Mm</strain>
        <tissue evidence="9">Fibroblast cell line</tissue>
    </source>
</reference>
<evidence type="ECO:0000256" key="2">
    <source>
        <dbReference type="ARBA" id="ARBA00008969"/>
    </source>
</evidence>
<comment type="similarity">
    <text evidence="2">Belongs to the mitoguardin family.</text>
</comment>
<keyword evidence="3 8" id="KW-0812">Transmembrane</keyword>
<dbReference type="PANTHER" id="PTHR21508">
    <property type="entry name" value="MITOGUARDIN"/>
    <property type="match status" value="1"/>
</dbReference>
<keyword evidence="10" id="KW-1185">Reference proteome</keyword>
<protein>
    <recommendedName>
        <fullName evidence="11">Mitoguardin 1</fullName>
    </recommendedName>
</protein>
<feature type="transmembrane region" description="Helical" evidence="8">
    <location>
        <begin position="43"/>
        <end position="61"/>
    </location>
</feature>
<evidence type="ECO:0000256" key="1">
    <source>
        <dbReference type="ARBA" id="ARBA00004294"/>
    </source>
</evidence>
<dbReference type="Proteomes" id="UP000326458">
    <property type="component" value="Unassembled WGS sequence"/>
</dbReference>
<name>A0A5N3WX59_MUNMU</name>
<evidence type="ECO:0000256" key="6">
    <source>
        <dbReference type="ARBA" id="ARBA00023128"/>
    </source>
</evidence>
<sequence>MSEETVSESQFSLKTAALRVFDLPLSWYYSFCQIKFSPVAKKLFMVTAVSAVSVIFLAHHFKRRRGKKKGKMLPWEPEHLILEYTKRAASDKGSSCSSSRQNLTLSLSSAKDKGSQSCNYANGGLFSKYSGSAQSLASVQSVNSCHSCACGNSNSWDKADEDDIKLVNIPVTTPENLYLMGMELFEEALRRWEQALTFRNRQAEDEACGSIKLGAGDAIAEENQDTDITMKGNADDFGLRDTLSVASNDSFASAAELAEHKEVRHTYSLESLCHCPFYEEAMRLVEEGKIYSRVLRTEMLECLGDSDFLAKLHCIRQAFQVILSETANRIFLAESGRKILSALIVKARKNPKKFEDVFDEMIYFLEQTDHWDNTEMELAARGVKNLNFYDVVLDFILMDSFEDLENPPTSIQNVVNNRWLNSSFKETAVASSCWSVLKQKRQQMKIPDGFFAHFYAICEQISPVLAWGFLGPRNSLYDLCCFFKNQVLFFLKDIFDFEKVRYSSIESLAEDLMQLLIRRTELLMACLGADALRHTSSCLSSHVPVMPSGLLEAKVQ</sequence>
<keyword evidence="6" id="KW-0496">Mitochondrion</keyword>
<dbReference type="GO" id="GO:0005741">
    <property type="term" value="C:mitochondrial outer membrane"/>
    <property type="evidence" value="ECO:0007669"/>
    <property type="project" value="UniProtKB-SubCell"/>
</dbReference>
<dbReference type="Pfam" id="PF10265">
    <property type="entry name" value="Miga"/>
    <property type="match status" value="2"/>
</dbReference>
<evidence type="ECO:0000313" key="9">
    <source>
        <dbReference type="EMBL" id="KAB0365983.1"/>
    </source>
</evidence>
<dbReference type="PANTHER" id="PTHR21508:SF3">
    <property type="entry name" value="MITOGUARDIN 1"/>
    <property type="match status" value="1"/>
</dbReference>
<comment type="subcellular location">
    <subcellularLocation>
        <location evidence="1">Mitochondrion outer membrane</location>
    </subcellularLocation>
</comment>
<evidence type="ECO:0000256" key="5">
    <source>
        <dbReference type="ARBA" id="ARBA00022989"/>
    </source>
</evidence>
<proteinExistence type="inferred from homology"/>
<evidence type="ECO:0000256" key="8">
    <source>
        <dbReference type="SAM" id="Phobius"/>
    </source>
</evidence>
<evidence type="ECO:0000256" key="7">
    <source>
        <dbReference type="ARBA" id="ARBA00023136"/>
    </source>
</evidence>
<accession>A0A5N3WX59</accession>
<gene>
    <name evidence="9" type="ORF">FD754_010139</name>
</gene>